<evidence type="ECO:0000256" key="1">
    <source>
        <dbReference type="ARBA" id="ARBA00009379"/>
    </source>
</evidence>
<name>A0A5N0EAD1_9NOCA</name>
<keyword evidence="7" id="KW-1185">Reference proteome</keyword>
<dbReference type="NCBIfam" id="TIGR03731">
    <property type="entry name" value="lantibio_gallid"/>
    <property type="match status" value="1"/>
</dbReference>
<reference evidence="6 7" key="1">
    <citation type="submission" date="2019-09" db="EMBL/GenBank/DDBJ databases">
        <authorList>
            <person name="Wang X."/>
        </authorList>
    </citation>
    <scope>NUCLEOTIDE SEQUENCE [LARGE SCALE GENOMIC DNA]</scope>
    <source>
        <strain evidence="6 7">CICC 11023</strain>
    </source>
</reference>
<dbReference type="Proteomes" id="UP000323876">
    <property type="component" value="Unassembled WGS sequence"/>
</dbReference>
<dbReference type="AlphaFoldDB" id="A0A5N0EAD1"/>
<keyword evidence="5" id="KW-0078">Bacteriocin</keyword>
<evidence type="ECO:0000313" key="7">
    <source>
        <dbReference type="Proteomes" id="UP000323876"/>
    </source>
</evidence>
<accession>A0A5N0EAD1</accession>
<evidence type="ECO:0000256" key="5">
    <source>
        <dbReference type="ARBA" id="ARBA00023048"/>
    </source>
</evidence>
<dbReference type="NCBIfam" id="NF038155">
    <property type="entry name" value="lanthi_I_FDLD"/>
    <property type="match status" value="1"/>
</dbReference>
<gene>
    <name evidence="6" type="ORF">F3087_24275</name>
</gene>
<evidence type="ECO:0000256" key="4">
    <source>
        <dbReference type="ARBA" id="ARBA00023022"/>
    </source>
</evidence>
<organism evidence="6 7">
    <name type="scientific">Nocardia colli</name>
    <dbReference type="NCBI Taxonomy" id="2545717"/>
    <lineage>
        <taxon>Bacteria</taxon>
        <taxon>Bacillati</taxon>
        <taxon>Actinomycetota</taxon>
        <taxon>Actinomycetes</taxon>
        <taxon>Mycobacteriales</taxon>
        <taxon>Nocardiaceae</taxon>
        <taxon>Nocardia</taxon>
    </lineage>
</organism>
<keyword evidence="2" id="KW-0929">Antimicrobial</keyword>
<dbReference type="InterPro" id="IPR006079">
    <property type="entry name" value="Lantibiotic_typ-A_Bacillales"/>
</dbReference>
<sequence>MEPVQTVETVDLFDLDIQVGVGNIQGNAAVTSWSYCTPGCTSSGGGSGCSHCC</sequence>
<comment type="caution">
    <text evidence="6">The sequence shown here is derived from an EMBL/GenBank/DDBJ whole genome shotgun (WGS) entry which is preliminary data.</text>
</comment>
<dbReference type="EMBL" id="VXLC01000013">
    <property type="protein sequence ID" value="KAA8886388.1"/>
    <property type="molecule type" value="Genomic_DNA"/>
</dbReference>
<keyword evidence="3" id="KW-0425">Lantibiotic</keyword>
<evidence type="ECO:0000256" key="3">
    <source>
        <dbReference type="ARBA" id="ARBA00022789"/>
    </source>
</evidence>
<dbReference type="GO" id="GO:0042742">
    <property type="term" value="P:defense response to bacterium"/>
    <property type="evidence" value="ECO:0007669"/>
    <property type="project" value="UniProtKB-KW"/>
</dbReference>
<proteinExistence type="inferred from homology"/>
<evidence type="ECO:0000256" key="2">
    <source>
        <dbReference type="ARBA" id="ARBA00022529"/>
    </source>
</evidence>
<keyword evidence="4" id="KW-0044">Antibiotic</keyword>
<comment type="similarity">
    <text evidence="1">Belongs to the type A lantibiotic family.</text>
</comment>
<dbReference type="GO" id="GO:0005576">
    <property type="term" value="C:extracellular region"/>
    <property type="evidence" value="ECO:0007669"/>
    <property type="project" value="InterPro"/>
</dbReference>
<evidence type="ECO:0000313" key="6">
    <source>
        <dbReference type="EMBL" id="KAA8886388.1"/>
    </source>
</evidence>
<protein>
    <submittedName>
        <fullName evidence="6">Gallidermin/nisin family lantibiotic</fullName>
    </submittedName>
</protein>
<dbReference type="GO" id="GO:0031640">
    <property type="term" value="P:killing of cells of another organism"/>
    <property type="evidence" value="ECO:0007669"/>
    <property type="project" value="UniProtKB-KW"/>
</dbReference>
<dbReference type="GO" id="GO:0005102">
    <property type="term" value="F:signaling receptor binding"/>
    <property type="evidence" value="ECO:0007669"/>
    <property type="project" value="UniProtKB-KW"/>
</dbReference>
<dbReference type="Pfam" id="PF02052">
    <property type="entry name" value="Gallidermin"/>
    <property type="match status" value="1"/>
</dbReference>